<proteinExistence type="predicted"/>
<evidence type="ECO:0008006" key="4">
    <source>
        <dbReference type="Google" id="ProtNLM"/>
    </source>
</evidence>
<evidence type="ECO:0000313" key="2">
    <source>
        <dbReference type="EMBL" id="KAJ5537770.1"/>
    </source>
</evidence>
<reference evidence="2 3" key="1">
    <citation type="journal article" date="2023" name="IMA Fungus">
        <title>Comparative genomic study of the Penicillium genus elucidates a diverse pangenome and 15 lateral gene transfer events.</title>
        <authorList>
            <person name="Petersen C."/>
            <person name="Sorensen T."/>
            <person name="Nielsen M.R."/>
            <person name="Sondergaard T.E."/>
            <person name="Sorensen J.L."/>
            <person name="Fitzpatrick D.A."/>
            <person name="Frisvad J.C."/>
            <person name="Nielsen K.L."/>
        </authorList>
    </citation>
    <scope>NUCLEOTIDE SEQUENCE [LARGE SCALE GENOMIC DNA]</scope>
    <source>
        <strain evidence="2 3">IBT 35679</strain>
    </source>
</reference>
<sequence length="90" mass="9256">MKVFFIPLALASSAIAASIARTSTTCESNQVVVCSGNGNAGLISLGNIAPGLLGESCSGGDVYCCSEKDVEQYGLINLNLNVQCSLNRVL</sequence>
<evidence type="ECO:0000256" key="1">
    <source>
        <dbReference type="SAM" id="SignalP"/>
    </source>
</evidence>
<dbReference type="Proteomes" id="UP001220324">
    <property type="component" value="Unassembled WGS sequence"/>
</dbReference>
<accession>A0AAD6CS63</accession>
<feature type="signal peptide" evidence="1">
    <location>
        <begin position="1"/>
        <end position="16"/>
    </location>
</feature>
<name>A0AAD6CS63_9EURO</name>
<feature type="chain" id="PRO_5042164751" description="Hydrophobin" evidence="1">
    <location>
        <begin position="17"/>
        <end position="90"/>
    </location>
</feature>
<keyword evidence="3" id="KW-1185">Reference proteome</keyword>
<dbReference type="EMBL" id="JAQIZZ010000006">
    <property type="protein sequence ID" value="KAJ5537770.1"/>
    <property type="molecule type" value="Genomic_DNA"/>
</dbReference>
<keyword evidence="1" id="KW-0732">Signal</keyword>
<comment type="caution">
    <text evidence="2">The sequence shown here is derived from an EMBL/GenBank/DDBJ whole genome shotgun (WGS) entry which is preliminary data.</text>
</comment>
<evidence type="ECO:0000313" key="3">
    <source>
        <dbReference type="Proteomes" id="UP001220324"/>
    </source>
</evidence>
<protein>
    <recommendedName>
        <fullName evidence="4">Hydrophobin</fullName>
    </recommendedName>
</protein>
<dbReference type="AlphaFoldDB" id="A0AAD6CS63"/>
<gene>
    <name evidence="2" type="ORF">N7494_007249</name>
</gene>
<organism evidence="2 3">
    <name type="scientific">Penicillium frequentans</name>
    <dbReference type="NCBI Taxonomy" id="3151616"/>
    <lineage>
        <taxon>Eukaryota</taxon>
        <taxon>Fungi</taxon>
        <taxon>Dikarya</taxon>
        <taxon>Ascomycota</taxon>
        <taxon>Pezizomycotina</taxon>
        <taxon>Eurotiomycetes</taxon>
        <taxon>Eurotiomycetidae</taxon>
        <taxon>Eurotiales</taxon>
        <taxon>Aspergillaceae</taxon>
        <taxon>Penicillium</taxon>
    </lineage>
</organism>